<name>A0ABR7ZM99_ANACY</name>
<dbReference type="PROSITE" id="PS50206">
    <property type="entry name" value="RHODANESE_3"/>
    <property type="match status" value="1"/>
</dbReference>
<dbReference type="PROSITE" id="PS00380">
    <property type="entry name" value="RHODANESE_1"/>
    <property type="match status" value="1"/>
</dbReference>
<keyword evidence="3" id="KW-1185">Reference proteome</keyword>
<dbReference type="Proteomes" id="UP000638897">
    <property type="component" value="Unassembled WGS sequence"/>
</dbReference>
<dbReference type="EMBL" id="JACJQC010000020">
    <property type="protein sequence ID" value="MBD2173729.1"/>
    <property type="molecule type" value="Genomic_DNA"/>
</dbReference>
<dbReference type="Gene3D" id="3.40.250.10">
    <property type="entry name" value="Rhodanese-like domain"/>
    <property type="match status" value="1"/>
</dbReference>
<dbReference type="InterPro" id="IPR001763">
    <property type="entry name" value="Rhodanese-like_dom"/>
</dbReference>
<proteinExistence type="predicted"/>
<dbReference type="PANTHER" id="PTHR43031:SF1">
    <property type="entry name" value="PYRIDINE NUCLEOTIDE-DISULPHIDE OXIDOREDUCTASE"/>
    <property type="match status" value="1"/>
</dbReference>
<dbReference type="PANTHER" id="PTHR43031">
    <property type="entry name" value="FAD-DEPENDENT OXIDOREDUCTASE"/>
    <property type="match status" value="1"/>
</dbReference>
<evidence type="ECO:0000259" key="1">
    <source>
        <dbReference type="PROSITE" id="PS50206"/>
    </source>
</evidence>
<organism evidence="2 3">
    <name type="scientific">Anabaena cylindrica FACHB-318</name>
    <dbReference type="NCBI Taxonomy" id="2692880"/>
    <lineage>
        <taxon>Bacteria</taxon>
        <taxon>Bacillati</taxon>
        <taxon>Cyanobacteriota</taxon>
        <taxon>Cyanophyceae</taxon>
        <taxon>Nostocales</taxon>
        <taxon>Nostocaceae</taxon>
        <taxon>Anabaena</taxon>
    </lineage>
</organism>
<dbReference type="SUPFAM" id="SSF52821">
    <property type="entry name" value="Rhodanese/Cell cycle control phosphatase"/>
    <property type="match status" value="1"/>
</dbReference>
<evidence type="ECO:0000313" key="2">
    <source>
        <dbReference type="EMBL" id="MBD2173729.1"/>
    </source>
</evidence>
<gene>
    <name evidence="2" type="ORF">H6F81_21195</name>
</gene>
<dbReference type="InterPro" id="IPR036873">
    <property type="entry name" value="Rhodanese-like_dom_sf"/>
</dbReference>
<dbReference type="SMART" id="SM00450">
    <property type="entry name" value="RHOD"/>
    <property type="match status" value="1"/>
</dbReference>
<dbReference type="CDD" id="cd01521">
    <property type="entry name" value="RHOD_PspE2"/>
    <property type="match status" value="1"/>
</dbReference>
<evidence type="ECO:0000313" key="3">
    <source>
        <dbReference type="Proteomes" id="UP000638897"/>
    </source>
</evidence>
<feature type="domain" description="Rhodanese" evidence="1">
    <location>
        <begin position="29"/>
        <end position="119"/>
    </location>
</feature>
<protein>
    <submittedName>
        <fullName evidence="2">Rhodanese-like domain-containing protein</fullName>
    </submittedName>
</protein>
<dbReference type="Pfam" id="PF00581">
    <property type="entry name" value="Rhodanese"/>
    <property type="match status" value="1"/>
</dbReference>
<reference evidence="2 3" key="1">
    <citation type="journal article" date="2020" name="ISME J.">
        <title>Comparative genomics reveals insights into cyanobacterial evolution and habitat adaptation.</title>
        <authorList>
            <person name="Chen M.Y."/>
            <person name="Teng W.K."/>
            <person name="Zhao L."/>
            <person name="Hu C.X."/>
            <person name="Zhou Y.K."/>
            <person name="Han B.P."/>
            <person name="Song L.R."/>
            <person name="Shu W.S."/>
        </authorList>
    </citation>
    <scope>NUCLEOTIDE SEQUENCE [LARGE SCALE GENOMIC DNA]</scope>
    <source>
        <strain evidence="2 3">FACHB-318</strain>
    </source>
</reference>
<dbReference type="InterPro" id="IPR001307">
    <property type="entry name" value="Thiosulphate_STrfase_CS"/>
</dbReference>
<dbReference type="InterPro" id="IPR050229">
    <property type="entry name" value="GlpE_sulfurtransferase"/>
</dbReference>
<comment type="caution">
    <text evidence="2">The sequence shown here is derived from an EMBL/GenBank/DDBJ whole genome shotgun (WGS) entry which is preliminary data.</text>
</comment>
<accession>A0ABR7ZM99</accession>
<sequence length="132" mass="14676">MMSVDQMAHYQRKLAYEMDSWDLYIALNEGQAITIVDGRSEAAFADEHIPGALNLPHKEICFNSTQMLDKSKLYVCYCDGIGCNASTKTALNLLTLGFDVRELIGGLDWWKRDGYATDGKKAQLGTKINCGC</sequence>